<feature type="domain" description="DUF4283" evidence="2">
    <location>
        <begin position="2"/>
        <end position="77"/>
    </location>
</feature>
<protein>
    <recommendedName>
        <fullName evidence="2">DUF4283 domain-containing protein</fullName>
    </recommendedName>
</protein>
<sequence>MIVKVFGKKITYTYLKNKLVDLWKPSEPLTLIDLGCEYFIAKFSNQASLHKALHEGPWFVAGNFLSVKKWEQNFVPDTSILTHTAIWARLPQLPTEFYDRQILEKVGEKLGSLLKIDTCTSAALRGHYAHICIQVSLEKPVKTRVRIGNHIKRVVYEGDKILCNDCGRLGHTLLKCPHKQMAKQPNDDNNTTTTKTNGEPTKPATSWQVVTFPRKKGAGKMPMQNGQQHGHNHLKVPPGKSI</sequence>
<accession>A0AAV9MA54</accession>
<dbReference type="InterPro" id="IPR025558">
    <property type="entry name" value="DUF4283"/>
</dbReference>
<dbReference type="InterPro" id="IPR040256">
    <property type="entry name" value="At4g02000-like"/>
</dbReference>
<name>A0AAV9MA54_9SOLN</name>
<dbReference type="EMBL" id="JAWPEI010000002">
    <property type="protein sequence ID" value="KAK4733789.1"/>
    <property type="molecule type" value="Genomic_DNA"/>
</dbReference>
<keyword evidence="4" id="KW-1185">Reference proteome</keyword>
<dbReference type="Proteomes" id="UP001311915">
    <property type="component" value="Unassembled WGS sequence"/>
</dbReference>
<feature type="region of interest" description="Disordered" evidence="1">
    <location>
        <begin position="179"/>
        <end position="242"/>
    </location>
</feature>
<dbReference type="Pfam" id="PF14111">
    <property type="entry name" value="DUF4283"/>
    <property type="match status" value="1"/>
</dbReference>
<dbReference type="Gene3D" id="4.10.60.10">
    <property type="entry name" value="Zinc finger, CCHC-type"/>
    <property type="match status" value="1"/>
</dbReference>
<evidence type="ECO:0000313" key="3">
    <source>
        <dbReference type="EMBL" id="KAK4733789.1"/>
    </source>
</evidence>
<dbReference type="PANTHER" id="PTHR31286:SF99">
    <property type="entry name" value="DUF4283 DOMAIN-CONTAINING PROTEIN"/>
    <property type="match status" value="1"/>
</dbReference>
<dbReference type="PANTHER" id="PTHR31286">
    <property type="entry name" value="GLYCINE-RICH CELL WALL STRUCTURAL PROTEIN 1.8-LIKE"/>
    <property type="match status" value="1"/>
</dbReference>
<reference evidence="3 4" key="1">
    <citation type="submission" date="2023-10" db="EMBL/GenBank/DDBJ databases">
        <title>Genome-Wide Identification Analysis in wild type Solanum Pinnatisectum Reveals Some Genes Defensing Phytophthora Infestans.</title>
        <authorList>
            <person name="Sun C."/>
        </authorList>
    </citation>
    <scope>NUCLEOTIDE SEQUENCE [LARGE SCALE GENOMIC DNA]</scope>
    <source>
        <strain evidence="3">LQN</strain>
        <tissue evidence="3">Leaf</tissue>
    </source>
</reference>
<evidence type="ECO:0000313" key="4">
    <source>
        <dbReference type="Proteomes" id="UP001311915"/>
    </source>
</evidence>
<proteinExistence type="predicted"/>
<evidence type="ECO:0000256" key="1">
    <source>
        <dbReference type="SAM" id="MobiDB-lite"/>
    </source>
</evidence>
<organism evidence="3 4">
    <name type="scientific">Solanum pinnatisectum</name>
    <name type="common">tansyleaf nightshade</name>
    <dbReference type="NCBI Taxonomy" id="50273"/>
    <lineage>
        <taxon>Eukaryota</taxon>
        <taxon>Viridiplantae</taxon>
        <taxon>Streptophyta</taxon>
        <taxon>Embryophyta</taxon>
        <taxon>Tracheophyta</taxon>
        <taxon>Spermatophyta</taxon>
        <taxon>Magnoliopsida</taxon>
        <taxon>eudicotyledons</taxon>
        <taxon>Gunneridae</taxon>
        <taxon>Pentapetalae</taxon>
        <taxon>asterids</taxon>
        <taxon>lamiids</taxon>
        <taxon>Solanales</taxon>
        <taxon>Solanaceae</taxon>
        <taxon>Solanoideae</taxon>
        <taxon>Solaneae</taxon>
        <taxon>Solanum</taxon>
    </lineage>
</organism>
<evidence type="ECO:0000259" key="2">
    <source>
        <dbReference type="Pfam" id="PF14111"/>
    </source>
</evidence>
<comment type="caution">
    <text evidence="3">The sequence shown here is derived from an EMBL/GenBank/DDBJ whole genome shotgun (WGS) entry which is preliminary data.</text>
</comment>
<gene>
    <name evidence="3" type="ORF">R3W88_008050</name>
</gene>
<feature type="compositionally biased region" description="Low complexity" evidence="1">
    <location>
        <begin position="187"/>
        <end position="197"/>
    </location>
</feature>
<dbReference type="AlphaFoldDB" id="A0AAV9MA54"/>